<keyword evidence="5 7" id="KW-0689">Ribosomal protein</keyword>
<dbReference type="Proteomes" id="UP000178092">
    <property type="component" value="Unassembled WGS sequence"/>
</dbReference>
<feature type="domain" description="Large ribosomal subunit protein uL11 N-terminal" evidence="11">
    <location>
        <begin position="9"/>
        <end position="66"/>
    </location>
</feature>
<dbReference type="NCBIfam" id="TIGR01632">
    <property type="entry name" value="L11_bact"/>
    <property type="match status" value="1"/>
</dbReference>
<dbReference type="GO" id="GO:0003735">
    <property type="term" value="F:structural constituent of ribosome"/>
    <property type="evidence" value="ECO:0007669"/>
    <property type="project" value="InterPro"/>
</dbReference>
<evidence type="ECO:0000256" key="6">
    <source>
        <dbReference type="ARBA" id="ARBA00023274"/>
    </source>
</evidence>
<proteinExistence type="inferred from homology"/>
<dbReference type="HAMAP" id="MF_00736">
    <property type="entry name" value="Ribosomal_uL11"/>
    <property type="match status" value="1"/>
</dbReference>
<dbReference type="SUPFAM" id="SSF54747">
    <property type="entry name" value="Ribosomal L11/L12e N-terminal domain"/>
    <property type="match status" value="1"/>
</dbReference>
<evidence type="ECO:0000256" key="4">
    <source>
        <dbReference type="ARBA" id="ARBA00022884"/>
    </source>
</evidence>
<dbReference type="GO" id="GO:0070180">
    <property type="term" value="F:large ribosomal subunit rRNA binding"/>
    <property type="evidence" value="ECO:0007669"/>
    <property type="project" value="UniProtKB-UniRule"/>
</dbReference>
<dbReference type="Gene3D" id="3.30.1550.10">
    <property type="entry name" value="Ribosomal protein L11/L12, N-terminal domain"/>
    <property type="match status" value="1"/>
</dbReference>
<dbReference type="SMART" id="SM00649">
    <property type="entry name" value="RL11"/>
    <property type="match status" value="1"/>
</dbReference>
<dbReference type="EMBL" id="MHTV01000045">
    <property type="protein sequence ID" value="OHA65257.1"/>
    <property type="molecule type" value="Genomic_DNA"/>
</dbReference>
<reference evidence="12 13" key="1">
    <citation type="journal article" date="2016" name="Nat. Commun.">
        <title>Thousands of microbial genomes shed light on interconnected biogeochemical processes in an aquifer system.</title>
        <authorList>
            <person name="Anantharaman K."/>
            <person name="Brown C.T."/>
            <person name="Hug L.A."/>
            <person name="Sharon I."/>
            <person name="Castelle C.J."/>
            <person name="Probst A.J."/>
            <person name="Thomas B.C."/>
            <person name="Singh A."/>
            <person name="Wilkins M.J."/>
            <person name="Karaoz U."/>
            <person name="Brodie E.L."/>
            <person name="Williams K.H."/>
            <person name="Hubbard S.S."/>
            <person name="Banfield J.F."/>
        </authorList>
    </citation>
    <scope>NUCLEOTIDE SEQUENCE [LARGE SCALE GENOMIC DNA]</scope>
</reference>
<dbReference type="GO" id="GO:0022625">
    <property type="term" value="C:cytosolic large ribosomal subunit"/>
    <property type="evidence" value="ECO:0007669"/>
    <property type="project" value="TreeGrafter"/>
</dbReference>
<dbReference type="Pfam" id="PF03946">
    <property type="entry name" value="Ribosomal_L11_N"/>
    <property type="match status" value="1"/>
</dbReference>
<evidence type="ECO:0000313" key="13">
    <source>
        <dbReference type="Proteomes" id="UP000178092"/>
    </source>
</evidence>
<gene>
    <name evidence="7" type="primary">rplK</name>
    <name evidence="12" type="ORF">A3C04_03040</name>
</gene>
<evidence type="ECO:0000256" key="9">
    <source>
        <dbReference type="RuleBase" id="RU003979"/>
    </source>
</evidence>
<dbReference type="GO" id="GO:0006412">
    <property type="term" value="P:translation"/>
    <property type="evidence" value="ECO:0007669"/>
    <property type="project" value="UniProtKB-UniRule"/>
</dbReference>
<evidence type="ECO:0000313" key="12">
    <source>
        <dbReference type="EMBL" id="OHA65257.1"/>
    </source>
</evidence>
<dbReference type="InterPro" id="IPR000911">
    <property type="entry name" value="Ribosomal_uL11"/>
</dbReference>
<dbReference type="Pfam" id="PF00298">
    <property type="entry name" value="Ribosomal_L11"/>
    <property type="match status" value="1"/>
</dbReference>
<dbReference type="InterPro" id="IPR006519">
    <property type="entry name" value="Ribosomal_uL11_bac-typ"/>
</dbReference>
<evidence type="ECO:0000259" key="11">
    <source>
        <dbReference type="Pfam" id="PF03946"/>
    </source>
</evidence>
<accession>A0A1G2QXT2</accession>
<dbReference type="AlphaFoldDB" id="A0A1G2QXT2"/>
<evidence type="ECO:0000256" key="7">
    <source>
        <dbReference type="HAMAP-Rule" id="MF_00736"/>
    </source>
</evidence>
<comment type="similarity">
    <text evidence="1 7 8">Belongs to the universal ribosomal protein uL11 family.</text>
</comment>
<evidence type="ECO:0000256" key="5">
    <source>
        <dbReference type="ARBA" id="ARBA00022980"/>
    </source>
</evidence>
<comment type="PTM">
    <text evidence="7 9">One or more lysine residues are methylated.</text>
</comment>
<dbReference type="InterPro" id="IPR020784">
    <property type="entry name" value="Ribosomal_uL11_N"/>
</dbReference>
<evidence type="ECO:0000259" key="10">
    <source>
        <dbReference type="Pfam" id="PF00298"/>
    </source>
</evidence>
<keyword evidence="6 7" id="KW-0687">Ribonucleoprotein</keyword>
<keyword evidence="4 7" id="KW-0694">RNA-binding</keyword>
<dbReference type="InterPro" id="IPR020783">
    <property type="entry name" value="Ribosomal_uL11_C"/>
</dbReference>
<dbReference type="PANTHER" id="PTHR11661">
    <property type="entry name" value="60S RIBOSOMAL PROTEIN L12"/>
    <property type="match status" value="1"/>
</dbReference>
<comment type="function">
    <text evidence="7 9">Forms part of the ribosomal stalk which helps the ribosome interact with GTP-bound translation factors.</text>
</comment>
<keyword evidence="3 7" id="KW-0699">rRNA-binding</keyword>
<dbReference type="CDD" id="cd00349">
    <property type="entry name" value="Ribosomal_L11"/>
    <property type="match status" value="1"/>
</dbReference>
<dbReference type="SUPFAM" id="SSF46906">
    <property type="entry name" value="Ribosomal protein L11, C-terminal domain"/>
    <property type="match status" value="1"/>
</dbReference>
<evidence type="ECO:0000256" key="2">
    <source>
        <dbReference type="ARBA" id="ARBA00022481"/>
    </source>
</evidence>
<dbReference type="InterPro" id="IPR036796">
    <property type="entry name" value="Ribosomal_uL11_N_sf"/>
</dbReference>
<dbReference type="PANTHER" id="PTHR11661:SF1">
    <property type="entry name" value="LARGE RIBOSOMAL SUBUNIT PROTEIN UL11M"/>
    <property type="match status" value="1"/>
</dbReference>
<dbReference type="FunFam" id="1.10.10.250:FF:000001">
    <property type="entry name" value="50S ribosomal protein L11"/>
    <property type="match status" value="1"/>
</dbReference>
<evidence type="ECO:0000256" key="1">
    <source>
        <dbReference type="ARBA" id="ARBA00010537"/>
    </source>
</evidence>
<feature type="domain" description="Large ribosomal subunit protein uL11 C-terminal" evidence="10">
    <location>
        <begin position="72"/>
        <end position="139"/>
    </location>
</feature>
<comment type="subunit">
    <text evidence="7">Part of the ribosomal stalk of the 50S ribosomal subunit. Interacts with L10 and the large rRNA to form the base of the stalk. L10 forms an elongated spine to which L12 dimers bind in a sequential fashion forming a multimeric L10(L12)X complex.</text>
</comment>
<dbReference type="InterPro" id="IPR036769">
    <property type="entry name" value="Ribosomal_uL11_C_sf"/>
</dbReference>
<evidence type="ECO:0000256" key="3">
    <source>
        <dbReference type="ARBA" id="ARBA00022730"/>
    </source>
</evidence>
<comment type="caution">
    <text evidence="12">The sequence shown here is derived from an EMBL/GenBank/DDBJ whole genome shotgun (WGS) entry which is preliminary data.</text>
</comment>
<protein>
    <recommendedName>
        <fullName evidence="7">Large ribosomal subunit protein uL11</fullName>
    </recommendedName>
</protein>
<keyword evidence="2 7" id="KW-0488">Methylation</keyword>
<evidence type="ECO:0000256" key="8">
    <source>
        <dbReference type="RuleBase" id="RU003978"/>
    </source>
</evidence>
<sequence length="140" mass="15093">MAKKLKAIVKLHIAAGQATPAPPVGPALAQHGVNIGEFTKKFNEATREKQGFKIPVDISIFVDRTFTFVLHQPPTTQLIKKTLGIEKGSGTANKKKIGTISKAQLREVAEKKMSDLNTDDIEIAMKIVAGSAKSMGLEVK</sequence>
<organism evidence="12 13">
    <name type="scientific">Candidatus Wildermuthbacteria bacterium RIFCSPHIGHO2_02_FULL_45_25</name>
    <dbReference type="NCBI Taxonomy" id="1802450"/>
    <lineage>
        <taxon>Bacteria</taxon>
        <taxon>Candidatus Wildermuthiibacteriota</taxon>
    </lineage>
</organism>
<dbReference type="Gene3D" id="1.10.10.250">
    <property type="entry name" value="Ribosomal protein L11, C-terminal domain"/>
    <property type="match status" value="1"/>
</dbReference>
<name>A0A1G2QXT2_9BACT</name>